<protein>
    <submittedName>
        <fullName evidence="3">Formyl transferase</fullName>
    </submittedName>
</protein>
<dbReference type="EMBL" id="AOIN01000070">
    <property type="protein sequence ID" value="ELY97219.1"/>
    <property type="molecule type" value="Genomic_DNA"/>
</dbReference>
<dbReference type="AlphaFoldDB" id="M0AF93"/>
<evidence type="ECO:0000256" key="1">
    <source>
        <dbReference type="SAM" id="MobiDB-lite"/>
    </source>
</evidence>
<dbReference type="Pfam" id="PF00551">
    <property type="entry name" value="Formyl_trans_N"/>
    <property type="match status" value="1"/>
</dbReference>
<dbReference type="InterPro" id="IPR036477">
    <property type="entry name" value="Formyl_transf_N_sf"/>
</dbReference>
<keyword evidence="3" id="KW-0808">Transferase</keyword>
<proteinExistence type="predicted"/>
<evidence type="ECO:0000313" key="4">
    <source>
        <dbReference type="Proteomes" id="UP000011693"/>
    </source>
</evidence>
<keyword evidence="4" id="KW-1185">Reference proteome</keyword>
<organism evidence="3 4">
    <name type="scientific">Natrialba chahannaoensis JCM 10990</name>
    <dbReference type="NCBI Taxonomy" id="1227492"/>
    <lineage>
        <taxon>Archaea</taxon>
        <taxon>Methanobacteriati</taxon>
        <taxon>Methanobacteriota</taxon>
        <taxon>Stenosarchaea group</taxon>
        <taxon>Halobacteria</taxon>
        <taxon>Halobacteriales</taxon>
        <taxon>Natrialbaceae</taxon>
        <taxon>Natrialba</taxon>
    </lineage>
</organism>
<comment type="caution">
    <text evidence="3">The sequence shown here is derived from an EMBL/GenBank/DDBJ whole genome shotgun (WGS) entry which is preliminary data.</text>
</comment>
<evidence type="ECO:0000313" key="3">
    <source>
        <dbReference type="EMBL" id="ELY97219.1"/>
    </source>
</evidence>
<dbReference type="PATRIC" id="fig|1227492.4.peg.2751"/>
<feature type="domain" description="Formyl transferase N-terminal" evidence="2">
    <location>
        <begin position="131"/>
        <end position="230"/>
    </location>
</feature>
<dbReference type="STRING" id="1227492.C482_13860"/>
<name>M0AF93_9EURY</name>
<dbReference type="GO" id="GO:0016740">
    <property type="term" value="F:transferase activity"/>
    <property type="evidence" value="ECO:0007669"/>
    <property type="project" value="UniProtKB-KW"/>
</dbReference>
<feature type="region of interest" description="Disordered" evidence="1">
    <location>
        <begin position="280"/>
        <end position="302"/>
    </location>
</feature>
<evidence type="ECO:0000259" key="2">
    <source>
        <dbReference type="Pfam" id="PF00551"/>
    </source>
</evidence>
<gene>
    <name evidence="3" type="ORF">C482_13860</name>
</gene>
<sequence length="302" mass="33813">MYILSMDCERVCLLLDDECCPAYQLAAVRELAAHTTVEIPLVVINDETFRLREQSPAYLVRRLRSWGTWAPVCGATAVSRAIRGPPSYDERYHYSTVNALDDAAVVRCSPHWEDDRWRSLPGPVIDTITAETDVAVRFGFGLLTGRILEALEYGVLSFHFGDIREYRGRIGTVWEYLADEPSAGVTLQQLTRRVDGGRIVAVDDVPIGPRDTYGAVKRRQRSILGELLVEGLQKLNEPGFEPMVPESLGPYRSSPTVRELGRFLRKNGTNVVRRAVAGNFVTGNKTRSHQNETQSHHVDDSS</sequence>
<reference evidence="3 4" key="1">
    <citation type="journal article" date="2014" name="PLoS Genet.">
        <title>Phylogenetically driven sequencing of extremely halophilic archaea reveals strategies for static and dynamic osmo-response.</title>
        <authorList>
            <person name="Becker E.A."/>
            <person name="Seitzer P.M."/>
            <person name="Tritt A."/>
            <person name="Larsen D."/>
            <person name="Krusor M."/>
            <person name="Yao A.I."/>
            <person name="Wu D."/>
            <person name="Madern D."/>
            <person name="Eisen J.A."/>
            <person name="Darling A.E."/>
            <person name="Facciotti M.T."/>
        </authorList>
    </citation>
    <scope>NUCLEOTIDE SEQUENCE [LARGE SCALE GENOMIC DNA]</scope>
    <source>
        <strain evidence="3 4">JCM 10990</strain>
    </source>
</reference>
<dbReference type="Proteomes" id="UP000011693">
    <property type="component" value="Unassembled WGS sequence"/>
</dbReference>
<accession>M0AF93</accession>
<dbReference type="InterPro" id="IPR002376">
    <property type="entry name" value="Formyl_transf_N"/>
</dbReference>
<dbReference type="Gene3D" id="3.40.50.170">
    <property type="entry name" value="Formyl transferase, N-terminal domain"/>
    <property type="match status" value="1"/>
</dbReference>
<dbReference type="SUPFAM" id="SSF53328">
    <property type="entry name" value="Formyltransferase"/>
    <property type="match status" value="1"/>
</dbReference>